<protein>
    <submittedName>
        <fullName evidence="3">Uncharacterized protein</fullName>
    </submittedName>
</protein>
<dbReference type="Proteomes" id="UP000266622">
    <property type="component" value="Unassembled WGS sequence"/>
</dbReference>
<sequence length="196" mass="22539">MAVTNRDIRCRTMDDLLVTLESVVPEEDKVMCLRDMGITNIHKYGEYMANLEKSIKEKEERKKELESIVELEKEKSDIRYAPIELLPGTLLAYVAYKFFEASAMNIVENYKYYGLGAYVGSVITSLIGLCIGIPGAALLCGAFKDIKNYIKAKYIEHKIGKINVEELKKELNRLGEDLNKERELYSLLKNYYNKIF</sequence>
<comment type="caution">
    <text evidence="3">The sequence shown here is derived from an EMBL/GenBank/DDBJ whole genome shotgun (WGS) entry which is preliminary data.</text>
</comment>
<reference evidence="3 4" key="1">
    <citation type="journal article" date="2018" name="Syst. Appl. Microbiol.">
        <title>A new symbiotic nanoarchaeote (Candidatus Nanoclepta minutus) and its host (Zestosphaera tikiterensis gen. nov., sp. nov.) from a New Zealand hot spring.</title>
        <authorList>
            <person name="St John E."/>
            <person name="Liu Y."/>
            <person name="Podar M."/>
            <person name="Stott M.B."/>
            <person name="Meneghin J."/>
            <person name="Chen Z."/>
            <person name="Lagutin K."/>
            <person name="Mitchell K."/>
            <person name="Reysenbach A.L."/>
        </authorList>
    </citation>
    <scope>NUCLEOTIDE SEQUENCE [LARGE SCALE GENOMIC DNA]</scope>
    <source>
        <strain evidence="3">NZ3</strain>
    </source>
</reference>
<accession>A0A397WNM2</accession>
<evidence type="ECO:0000256" key="1">
    <source>
        <dbReference type="SAM" id="Coils"/>
    </source>
</evidence>
<proteinExistence type="predicted"/>
<name>A0A397WNM2_9ARCH</name>
<evidence type="ECO:0000313" key="3">
    <source>
        <dbReference type="EMBL" id="RIB35522.1"/>
    </source>
</evidence>
<feature type="transmembrane region" description="Helical" evidence="2">
    <location>
        <begin position="119"/>
        <end position="143"/>
    </location>
</feature>
<dbReference type="EMBL" id="MWMI01000001">
    <property type="protein sequence ID" value="RIB35522.1"/>
    <property type="molecule type" value="Genomic_DNA"/>
</dbReference>
<keyword evidence="2" id="KW-0812">Transmembrane</keyword>
<evidence type="ECO:0000256" key="2">
    <source>
        <dbReference type="SAM" id="Phobius"/>
    </source>
</evidence>
<evidence type="ECO:0000313" key="4">
    <source>
        <dbReference type="Proteomes" id="UP000266622"/>
    </source>
</evidence>
<organism evidence="3 4">
    <name type="scientific">Candidatus Nanoclepta minutus</name>
    <dbReference type="NCBI Taxonomy" id="1940235"/>
    <lineage>
        <taxon>Archaea</taxon>
        <taxon>Nanobdellota</taxon>
        <taxon>Candidatus Nanoclepta</taxon>
    </lineage>
</organism>
<keyword evidence="2" id="KW-1133">Transmembrane helix</keyword>
<dbReference type="AlphaFoldDB" id="A0A397WNM2"/>
<gene>
    <name evidence="3" type="ORF">BXU00_00215</name>
</gene>
<feature type="coiled-coil region" evidence="1">
    <location>
        <begin position="41"/>
        <end position="75"/>
    </location>
</feature>
<feature type="transmembrane region" description="Helical" evidence="2">
    <location>
        <begin position="80"/>
        <end position="99"/>
    </location>
</feature>
<keyword evidence="1" id="KW-0175">Coiled coil</keyword>
<keyword evidence="2" id="KW-0472">Membrane</keyword>